<feature type="repeat" description="WD" evidence="3">
    <location>
        <begin position="598"/>
        <end position="630"/>
    </location>
</feature>
<dbReference type="PROSITE" id="PS50294">
    <property type="entry name" value="WD_REPEATS_REGION"/>
    <property type="match status" value="11"/>
</dbReference>
<dbReference type="PANTHER" id="PTHR22847">
    <property type="entry name" value="WD40 REPEAT PROTEIN"/>
    <property type="match status" value="1"/>
</dbReference>
<feature type="repeat" description="WD" evidence="3">
    <location>
        <begin position="967"/>
        <end position="999"/>
    </location>
</feature>
<evidence type="ECO:0000256" key="4">
    <source>
        <dbReference type="SAM" id="Coils"/>
    </source>
</evidence>
<dbReference type="SUPFAM" id="SSF52540">
    <property type="entry name" value="P-loop containing nucleoside triphosphate hydrolases"/>
    <property type="match status" value="1"/>
</dbReference>
<feature type="domain" description="ELP1 first N-terminal beta-propeller" evidence="5">
    <location>
        <begin position="894"/>
        <end position="1001"/>
    </location>
</feature>
<dbReference type="Pfam" id="PF00400">
    <property type="entry name" value="WD40"/>
    <property type="match status" value="5"/>
</dbReference>
<keyword evidence="4" id="KW-0175">Coiled coil</keyword>
<dbReference type="PANTHER" id="PTHR22847:SF637">
    <property type="entry name" value="WD REPEAT DOMAIN 5B"/>
    <property type="match status" value="1"/>
</dbReference>
<evidence type="ECO:0000256" key="3">
    <source>
        <dbReference type="PROSITE-ProRule" id="PRU00221"/>
    </source>
</evidence>
<evidence type="ECO:0000256" key="2">
    <source>
        <dbReference type="ARBA" id="ARBA00022737"/>
    </source>
</evidence>
<evidence type="ECO:0000259" key="5">
    <source>
        <dbReference type="Pfam" id="PF04762"/>
    </source>
</evidence>
<dbReference type="PROSITE" id="PS50082">
    <property type="entry name" value="WD_REPEATS_2"/>
    <property type="match status" value="12"/>
</dbReference>
<feature type="repeat" description="WD" evidence="3">
    <location>
        <begin position="762"/>
        <end position="794"/>
    </location>
</feature>
<proteinExistence type="predicted"/>
<reference evidence="7" key="1">
    <citation type="submission" date="2020-05" db="EMBL/GenBank/DDBJ databases">
        <authorList>
            <person name="Zhu T."/>
            <person name="Keshari N."/>
            <person name="Lu X."/>
        </authorList>
    </citation>
    <scope>NUCLEOTIDE SEQUENCE</scope>
    <source>
        <strain evidence="7">NK1-12</strain>
    </source>
</reference>
<keyword evidence="1 3" id="KW-0853">WD repeat</keyword>
<gene>
    <name evidence="7" type="ORF">HJG54_29615</name>
</gene>
<feature type="repeat" description="WD" evidence="3">
    <location>
        <begin position="1008"/>
        <end position="1040"/>
    </location>
</feature>
<feature type="repeat" description="WD" evidence="3">
    <location>
        <begin position="721"/>
        <end position="753"/>
    </location>
</feature>
<organism evidence="7">
    <name type="scientific">Leptolyngbya sp. NK1-12</name>
    <dbReference type="NCBI Taxonomy" id="2547451"/>
    <lineage>
        <taxon>Bacteria</taxon>
        <taxon>Bacillati</taxon>
        <taxon>Cyanobacteriota</taxon>
        <taxon>Cyanophyceae</taxon>
        <taxon>Leptolyngbyales</taxon>
        <taxon>Leptolyngbyaceae</taxon>
        <taxon>Leptolyngbya group</taxon>
        <taxon>Leptolyngbya</taxon>
    </lineage>
</organism>
<feature type="domain" description="WDR19 first beta-propeller" evidence="6">
    <location>
        <begin position="608"/>
        <end position="765"/>
    </location>
</feature>
<dbReference type="RefSeq" id="WP_316436688.1">
    <property type="nucleotide sequence ID" value="NZ_CP053587.1"/>
</dbReference>
<feature type="repeat" description="WD" evidence="3">
    <location>
        <begin position="1088"/>
        <end position="1129"/>
    </location>
</feature>
<feature type="repeat" description="WD" evidence="3">
    <location>
        <begin position="926"/>
        <end position="958"/>
    </location>
</feature>
<dbReference type="SMART" id="SM00320">
    <property type="entry name" value="WD40"/>
    <property type="match status" value="13"/>
</dbReference>
<accession>A0AA97ANQ9</accession>
<dbReference type="Pfam" id="PF23389">
    <property type="entry name" value="Beta-prop_WDR19_1st"/>
    <property type="match status" value="1"/>
</dbReference>
<dbReference type="InterPro" id="IPR036322">
    <property type="entry name" value="WD40_repeat_dom_sf"/>
</dbReference>
<dbReference type="InterPro" id="IPR057855">
    <property type="entry name" value="Beta-prop_WDR19_1st"/>
</dbReference>
<dbReference type="CDD" id="cd00200">
    <property type="entry name" value="WD40"/>
    <property type="match status" value="2"/>
</dbReference>
<dbReference type="EMBL" id="CP053587">
    <property type="protein sequence ID" value="WNZ27077.1"/>
    <property type="molecule type" value="Genomic_DNA"/>
</dbReference>
<sequence length="1221" mass="134164">MTDLSPAAYYAYNYQSEGGALQIDSPTYVTRKADDELFEALKAGQLCYVLNARQMGKSSLKVRTIQRLQSIKVTCAAVDLQGIGTSVTEEQWYFSIINRIARSLQLRRQFNVNHWWAEYNLLSYGQRFGLFLETVLLPAVSGVIAILIDEVDLTLSLPFSTDDFFGILRECYNRRADEVEFRRLTFALFGVAAPSDLIQNKQITPFNIGQPIDLMGFQFSEAQPLAQGLAAKSSNPEALMQAVLDWTGGQPFLTQKVCKLIVRAEDEVPAGQEAQWIEALVQARIIENWEAQDTPEHLKTIRERLLSGEQRSGLLLGLYQQIVKQGEIPATDSSEQVALRLTGLVVKRNERLQVYNRIYQHVFDHAWVEAELAKLRPAYYRVAIAEWRRSGDESHLLRGEALKDAMLWSDGKQLSDEDSRFLRASQEAETRKVEQLLAAEAEANQILKAARQQAETELEMANQQLLETERRVQHNRKTLTITSALALAAAALAVGAFSLAGNRLSMARDATATLVEARAVTQIERLSTLALRQFEKDQILGLLTAMQAGQQLQAIIDQRSPSTATALVDKQPPLIEYPTFSPIYSLNHIINHIKYRSILARQGIIHSVSWAGDGQTLATGGEDGSLKFWNRDGELLYTLDTQQGIVHSVSWAKDGQTLVTGGDDGNVKFWSRDGELLHSLDAQQSIVHSVSWTKDGQTLATGGANGSVKFWNHHREQLRILDTQQGVVHSVSWIEDGQTLATGGADGSVKFWNRDGELLHTLDAQQGVVHSVSWAEDEQILATGGADGSVKFWNRDGELLYTFDAQQGVVHSVSWAGDGQILATGGEGGAVQLWTQNRQSLYTFDTQQSSVWSISWTGDGQILATGGADGSVKFWNRDGKLLHTLNTQQGIVHSVSWAGDGQILATGGADGSVKFWNRDGELLHTLDAQQGVVHSVSWAGDGQILATGGADGSVKLWSRNGQLLHALDAQQRSVYSVIWTGDSQILASSGADDRIKLWSRNGQLLYAFDAQQSSVWSMSWAGDGQTLATGGVDGSVKLWSRSGELIHTLDAQQSSIWSMSWAGQILAVVKADGSVKLWSHNGELLHTLDTQQGIVYSVSWTGDGQTLATGGADGSVKLLTVNKLERMLEQGCNWLRSYLIASPTDLQKLTVCQIPDLLPAAASNLVADSDTLARQGNLKAAIQGYKIAQTWNSSLRFDPAGRANQLAQEPCCNSQGQTNHE</sequence>
<feature type="coiled-coil region" evidence="4">
    <location>
        <begin position="433"/>
        <end position="471"/>
    </location>
</feature>
<evidence type="ECO:0000313" key="7">
    <source>
        <dbReference type="EMBL" id="WNZ27077.1"/>
    </source>
</evidence>
<feature type="repeat" description="WD" evidence="3">
    <location>
        <begin position="803"/>
        <end position="834"/>
    </location>
</feature>
<dbReference type="InterPro" id="IPR001680">
    <property type="entry name" value="WD40_rpt"/>
</dbReference>
<dbReference type="AlphaFoldDB" id="A0AA97ANQ9"/>
<keyword evidence="2" id="KW-0677">Repeat</keyword>
<dbReference type="Gene3D" id="2.130.10.10">
    <property type="entry name" value="YVTN repeat-like/Quinoprotein amine dehydrogenase"/>
    <property type="match status" value="3"/>
</dbReference>
<dbReference type="InterPro" id="IPR056164">
    <property type="entry name" value="Beta-prop_ELP1_1st"/>
</dbReference>
<evidence type="ECO:0000259" key="6">
    <source>
        <dbReference type="Pfam" id="PF23389"/>
    </source>
</evidence>
<evidence type="ECO:0000256" key="1">
    <source>
        <dbReference type="ARBA" id="ARBA00022574"/>
    </source>
</evidence>
<evidence type="ECO:0008006" key="8">
    <source>
        <dbReference type="Google" id="ProtNLM"/>
    </source>
</evidence>
<feature type="repeat" description="WD" evidence="3">
    <location>
        <begin position="680"/>
        <end position="712"/>
    </location>
</feature>
<feature type="repeat" description="WD" evidence="3">
    <location>
        <begin position="844"/>
        <end position="876"/>
    </location>
</feature>
<protein>
    <recommendedName>
        <fullName evidence="8">Anaphase-promoting complex subunit 4 WD40 domain-containing protein</fullName>
    </recommendedName>
</protein>
<dbReference type="Pfam" id="PF14516">
    <property type="entry name" value="AAA_35"/>
    <property type="match status" value="1"/>
</dbReference>
<dbReference type="SUPFAM" id="SSF50978">
    <property type="entry name" value="WD40 repeat-like"/>
    <property type="match status" value="2"/>
</dbReference>
<feature type="repeat" description="WD" evidence="3">
    <location>
        <begin position="639"/>
        <end position="671"/>
    </location>
</feature>
<name>A0AA97ANQ9_9CYAN</name>
<feature type="repeat" description="WD" evidence="3">
    <location>
        <begin position="885"/>
        <end position="917"/>
    </location>
</feature>
<dbReference type="InterPro" id="IPR015943">
    <property type="entry name" value="WD40/YVTN_repeat-like_dom_sf"/>
</dbReference>
<dbReference type="Gene3D" id="3.40.50.300">
    <property type="entry name" value="P-loop containing nucleotide triphosphate hydrolases"/>
    <property type="match status" value="1"/>
</dbReference>
<dbReference type="Pfam" id="PF04762">
    <property type="entry name" value="Beta-prop_ELP1_1st"/>
    <property type="match status" value="1"/>
</dbReference>
<dbReference type="InterPro" id="IPR027417">
    <property type="entry name" value="P-loop_NTPase"/>
</dbReference>